<dbReference type="SUPFAM" id="SSF52091">
    <property type="entry name" value="SpoIIaa-like"/>
    <property type="match status" value="1"/>
</dbReference>
<keyword evidence="5" id="KW-1185">Reference proteome</keyword>
<dbReference type="InterPro" id="IPR058548">
    <property type="entry name" value="MlaB-like_STAS"/>
</dbReference>
<dbReference type="Pfam" id="PF13466">
    <property type="entry name" value="STAS_2"/>
    <property type="match status" value="1"/>
</dbReference>
<dbReference type="GO" id="GO:0016791">
    <property type="term" value="F:phosphatase activity"/>
    <property type="evidence" value="ECO:0007669"/>
    <property type="project" value="TreeGrafter"/>
</dbReference>
<dbReference type="SUPFAM" id="SSF55874">
    <property type="entry name" value="ATPase domain of HSP90 chaperone/DNA topoisomerase II/histidine kinase"/>
    <property type="match status" value="1"/>
</dbReference>
<dbReference type="PANTHER" id="PTHR43156">
    <property type="entry name" value="STAGE II SPORULATION PROTEIN E-RELATED"/>
    <property type="match status" value="1"/>
</dbReference>
<dbReference type="InterPro" id="IPR052016">
    <property type="entry name" value="Bact_Sigma-Reg"/>
</dbReference>
<feature type="domain" description="STAS" evidence="2">
    <location>
        <begin position="412"/>
        <end position="491"/>
    </location>
</feature>
<dbReference type="Pfam" id="PF13581">
    <property type="entry name" value="HATPase_c_2"/>
    <property type="match status" value="1"/>
</dbReference>
<evidence type="ECO:0000313" key="5">
    <source>
        <dbReference type="Proteomes" id="UP000589626"/>
    </source>
</evidence>
<proteinExistence type="predicted"/>
<dbReference type="InterPro" id="IPR036513">
    <property type="entry name" value="STAS_dom_sf"/>
</dbReference>
<evidence type="ECO:0000256" key="1">
    <source>
        <dbReference type="ARBA" id="ARBA00022801"/>
    </source>
</evidence>
<organism evidence="4 5">
    <name type="scientific">Nocardioides soli</name>
    <dbReference type="NCBI Taxonomy" id="1036020"/>
    <lineage>
        <taxon>Bacteria</taxon>
        <taxon>Bacillati</taxon>
        <taxon>Actinomycetota</taxon>
        <taxon>Actinomycetes</taxon>
        <taxon>Propionibacteriales</taxon>
        <taxon>Nocardioidaceae</taxon>
        <taxon>Nocardioides</taxon>
    </lineage>
</organism>
<protein>
    <submittedName>
        <fullName evidence="4">Anti-sigma regulatory factor (Ser/Thr protein kinase)/ABC-type transporter Mla MlaB component</fullName>
    </submittedName>
</protein>
<dbReference type="Gene3D" id="3.30.565.10">
    <property type="entry name" value="Histidine kinase-like ATPase, C-terminal domain"/>
    <property type="match status" value="1"/>
</dbReference>
<dbReference type="InterPro" id="IPR001932">
    <property type="entry name" value="PPM-type_phosphatase-like_dom"/>
</dbReference>
<dbReference type="PANTHER" id="PTHR43156:SF2">
    <property type="entry name" value="STAGE II SPORULATION PROTEIN E"/>
    <property type="match status" value="1"/>
</dbReference>
<feature type="domain" description="PPM-type phosphatase" evidence="3">
    <location>
        <begin position="31"/>
        <end position="250"/>
    </location>
</feature>
<keyword evidence="1" id="KW-0378">Hydrolase</keyword>
<reference evidence="4 5" key="1">
    <citation type="submission" date="2020-08" db="EMBL/GenBank/DDBJ databases">
        <title>Sequencing the genomes of 1000 actinobacteria strains.</title>
        <authorList>
            <person name="Klenk H.-P."/>
        </authorList>
    </citation>
    <scope>NUCLEOTIDE SEQUENCE [LARGE SCALE GENOMIC DNA]</scope>
    <source>
        <strain evidence="4 5">DSM 105498</strain>
    </source>
</reference>
<gene>
    <name evidence="4" type="ORF">FHU40_004001</name>
</gene>
<sequence>MEDRQRREADLVLRVHDALLPKGIPVVPGVEVSARYLLAETHVGGDWFDVIPLEDGRLVVCVGDVVGAGVEASAATGGLRTVFDDRVRDEGDLAAALRALDRRARRAPETRATTICAAAVDPASGDLCYCTAGHPPPIVVDPFGRASYLPTSGAVPLGSGDGTFPTLTHHLRRGELVLLYSDGLVKRPGRTPAEGAAELLEAVSGSVVGRLDGTDGTDDQLADRVSRGILELVTSATGYDDDITLVALRRVEPIAPLLLELPAIPDAARAARADLGAWMAPLHVSVLDDLAVRHAVGELVANAAEHAYEQPGVQDQVRLTAVLEPTGVLAVQVVDDGRWRDRPDIPGNRGRGLALVRGFMDDLTLERGEFGTRATIRHLLTRPAVILRGVPSGRLGPVVARGFRLEVDGHRLAVVGDLDQEGADELRRALILSSRGGTRALEVDLSGVRVLTSAGVQVLLDARAEGEVRLLAPAGSPAQHVLELVQVPYEA</sequence>
<dbReference type="InterPro" id="IPR036890">
    <property type="entry name" value="HATPase_C_sf"/>
</dbReference>
<dbReference type="InterPro" id="IPR003594">
    <property type="entry name" value="HATPase_dom"/>
</dbReference>
<dbReference type="SUPFAM" id="SSF81606">
    <property type="entry name" value="PP2C-like"/>
    <property type="match status" value="1"/>
</dbReference>
<dbReference type="RefSeq" id="WP_183594065.1">
    <property type="nucleotide sequence ID" value="NZ_JACHWR010000003.1"/>
</dbReference>
<dbReference type="AlphaFoldDB" id="A0A7W4Z288"/>
<accession>A0A7W4Z288</accession>
<dbReference type="Pfam" id="PF07228">
    <property type="entry name" value="SpoIIE"/>
    <property type="match status" value="1"/>
</dbReference>
<dbReference type="InterPro" id="IPR002645">
    <property type="entry name" value="STAS_dom"/>
</dbReference>
<dbReference type="Gene3D" id="3.60.40.10">
    <property type="entry name" value="PPM-type phosphatase domain"/>
    <property type="match status" value="1"/>
</dbReference>
<dbReference type="CDD" id="cd07043">
    <property type="entry name" value="STAS_anti-anti-sigma_factors"/>
    <property type="match status" value="1"/>
</dbReference>
<dbReference type="InterPro" id="IPR036457">
    <property type="entry name" value="PPM-type-like_dom_sf"/>
</dbReference>
<dbReference type="PROSITE" id="PS51746">
    <property type="entry name" value="PPM_2"/>
    <property type="match status" value="1"/>
</dbReference>
<comment type="caution">
    <text evidence="4">The sequence shown here is derived from an EMBL/GenBank/DDBJ whole genome shotgun (WGS) entry which is preliminary data.</text>
</comment>
<name>A0A7W4Z288_9ACTN</name>
<dbReference type="Proteomes" id="UP000589626">
    <property type="component" value="Unassembled WGS sequence"/>
</dbReference>
<evidence type="ECO:0000259" key="2">
    <source>
        <dbReference type="PROSITE" id="PS50801"/>
    </source>
</evidence>
<dbReference type="Gene3D" id="3.30.750.24">
    <property type="entry name" value="STAS domain"/>
    <property type="match status" value="1"/>
</dbReference>
<dbReference type="CDD" id="cd16936">
    <property type="entry name" value="HATPase_RsbW-like"/>
    <property type="match status" value="1"/>
</dbReference>
<dbReference type="SMART" id="SM00331">
    <property type="entry name" value="PP2C_SIG"/>
    <property type="match status" value="1"/>
</dbReference>
<dbReference type="PROSITE" id="PS50801">
    <property type="entry name" value="STAS"/>
    <property type="match status" value="1"/>
</dbReference>
<evidence type="ECO:0000313" key="4">
    <source>
        <dbReference type="EMBL" id="MBB3044164.1"/>
    </source>
</evidence>
<dbReference type="EMBL" id="JACHWR010000003">
    <property type="protein sequence ID" value="MBB3044164.1"/>
    <property type="molecule type" value="Genomic_DNA"/>
</dbReference>
<evidence type="ECO:0000259" key="3">
    <source>
        <dbReference type="PROSITE" id="PS51746"/>
    </source>
</evidence>